<comment type="caution">
    <text evidence="2">The sequence shown here is derived from an EMBL/GenBank/DDBJ whole genome shotgun (WGS) entry which is preliminary data.</text>
</comment>
<organism evidence="2 3">
    <name type="scientific">Araneus ventricosus</name>
    <name type="common">Orbweaver spider</name>
    <name type="synonym">Epeira ventricosa</name>
    <dbReference type="NCBI Taxonomy" id="182803"/>
    <lineage>
        <taxon>Eukaryota</taxon>
        <taxon>Metazoa</taxon>
        <taxon>Ecdysozoa</taxon>
        <taxon>Arthropoda</taxon>
        <taxon>Chelicerata</taxon>
        <taxon>Arachnida</taxon>
        <taxon>Araneae</taxon>
        <taxon>Araneomorphae</taxon>
        <taxon>Entelegynae</taxon>
        <taxon>Araneoidea</taxon>
        <taxon>Araneidae</taxon>
        <taxon>Araneus</taxon>
    </lineage>
</organism>
<feature type="region of interest" description="Disordered" evidence="1">
    <location>
        <begin position="1"/>
        <end position="53"/>
    </location>
</feature>
<gene>
    <name evidence="2" type="ORF">AVEN_154139_1</name>
</gene>
<accession>A0A4Y2RYM4</accession>
<protein>
    <submittedName>
        <fullName evidence="2">Uncharacterized protein</fullName>
    </submittedName>
</protein>
<name>A0A4Y2RYM4_ARAVE</name>
<keyword evidence="3" id="KW-1185">Reference proteome</keyword>
<evidence type="ECO:0000256" key="1">
    <source>
        <dbReference type="SAM" id="MobiDB-lite"/>
    </source>
</evidence>
<evidence type="ECO:0000313" key="2">
    <source>
        <dbReference type="EMBL" id="GBN80958.1"/>
    </source>
</evidence>
<reference evidence="2 3" key="1">
    <citation type="journal article" date="2019" name="Sci. Rep.">
        <title>Orb-weaving spider Araneus ventricosus genome elucidates the spidroin gene catalogue.</title>
        <authorList>
            <person name="Kono N."/>
            <person name="Nakamura H."/>
            <person name="Ohtoshi R."/>
            <person name="Moran D.A.P."/>
            <person name="Shinohara A."/>
            <person name="Yoshida Y."/>
            <person name="Fujiwara M."/>
            <person name="Mori M."/>
            <person name="Tomita M."/>
            <person name="Arakawa K."/>
        </authorList>
    </citation>
    <scope>NUCLEOTIDE SEQUENCE [LARGE SCALE GENOMIC DNA]</scope>
</reference>
<feature type="non-terminal residue" evidence="2">
    <location>
        <position position="1"/>
    </location>
</feature>
<dbReference type="EMBL" id="BGPR01148591">
    <property type="protein sequence ID" value="GBN80958.1"/>
    <property type="molecule type" value="Genomic_DNA"/>
</dbReference>
<dbReference type="Proteomes" id="UP000499080">
    <property type="component" value="Unassembled WGS sequence"/>
</dbReference>
<sequence>PRAVNRNITNLSTNAVNKGSGSITSLNKPSPITSNVTKANTTTIVSKPSSSTS</sequence>
<evidence type="ECO:0000313" key="3">
    <source>
        <dbReference type="Proteomes" id="UP000499080"/>
    </source>
</evidence>
<dbReference type="AlphaFoldDB" id="A0A4Y2RYM4"/>
<proteinExistence type="predicted"/>